<dbReference type="GO" id="GO:0012505">
    <property type="term" value="C:endomembrane system"/>
    <property type="evidence" value="ECO:0007669"/>
    <property type="project" value="UniProtKB-SubCell"/>
</dbReference>
<proteinExistence type="predicted"/>
<dbReference type="PROSITE" id="PS50850">
    <property type="entry name" value="MFS"/>
    <property type="match status" value="1"/>
</dbReference>
<feature type="transmembrane region" description="Helical" evidence="7">
    <location>
        <begin position="115"/>
        <end position="133"/>
    </location>
</feature>
<dbReference type="Gene3D" id="1.20.1720.10">
    <property type="entry name" value="Multidrug resistance protein D"/>
    <property type="match status" value="1"/>
</dbReference>
<keyword evidence="4 7" id="KW-1133">Transmembrane helix</keyword>
<feature type="transmembrane region" description="Helical" evidence="7">
    <location>
        <begin position="145"/>
        <end position="165"/>
    </location>
</feature>
<accession>A0A8H7S4P4</accession>
<evidence type="ECO:0000256" key="1">
    <source>
        <dbReference type="ARBA" id="ARBA00004127"/>
    </source>
</evidence>
<feature type="transmembrane region" description="Helical" evidence="7">
    <location>
        <begin position="441"/>
        <end position="464"/>
    </location>
</feature>
<feature type="transmembrane region" description="Helical" evidence="7">
    <location>
        <begin position="308"/>
        <end position="330"/>
    </location>
</feature>
<dbReference type="EMBL" id="JAEPRB010000092">
    <property type="protein sequence ID" value="KAG2222063.1"/>
    <property type="molecule type" value="Genomic_DNA"/>
</dbReference>
<dbReference type="InterPro" id="IPR036259">
    <property type="entry name" value="MFS_trans_sf"/>
</dbReference>
<keyword evidence="2" id="KW-0813">Transport</keyword>
<evidence type="ECO:0000259" key="8">
    <source>
        <dbReference type="PROSITE" id="PS50850"/>
    </source>
</evidence>
<keyword evidence="5 7" id="KW-0472">Membrane</keyword>
<dbReference type="GO" id="GO:0005886">
    <property type="term" value="C:plasma membrane"/>
    <property type="evidence" value="ECO:0007669"/>
    <property type="project" value="TreeGrafter"/>
</dbReference>
<feature type="transmembrane region" description="Helical" evidence="7">
    <location>
        <begin position="243"/>
        <end position="262"/>
    </location>
</feature>
<evidence type="ECO:0000256" key="3">
    <source>
        <dbReference type="ARBA" id="ARBA00022692"/>
    </source>
</evidence>
<feature type="transmembrane region" description="Helical" evidence="7">
    <location>
        <begin position="48"/>
        <end position="74"/>
    </location>
</feature>
<dbReference type="InterPro" id="IPR005829">
    <property type="entry name" value="Sugar_transporter_CS"/>
</dbReference>
<comment type="subcellular location">
    <subcellularLocation>
        <location evidence="1">Endomembrane system</location>
        <topology evidence="1">Multi-pass membrane protein</topology>
    </subcellularLocation>
</comment>
<dbReference type="InterPro" id="IPR020846">
    <property type="entry name" value="MFS_dom"/>
</dbReference>
<keyword evidence="3 7" id="KW-0812">Transmembrane</keyword>
<dbReference type="PANTHER" id="PTHR23501:SF191">
    <property type="entry name" value="VACUOLAR BASIC AMINO ACID TRANSPORTER 4"/>
    <property type="match status" value="1"/>
</dbReference>
<dbReference type="OrthoDB" id="10021397at2759"/>
<gene>
    <name evidence="9" type="ORF">INT45_007949</name>
</gene>
<dbReference type="AlphaFoldDB" id="A0A8H7S4P4"/>
<evidence type="ECO:0000313" key="10">
    <source>
        <dbReference type="Proteomes" id="UP000646827"/>
    </source>
</evidence>
<dbReference type="PROSITE" id="PS00216">
    <property type="entry name" value="SUGAR_TRANSPORT_1"/>
    <property type="match status" value="1"/>
</dbReference>
<sequence length="565" mass="61734">TQDETNTVVEVEINNDDIKKSELSPFPNVIVTEDQEPKKKFSMIRRSILIFGIILAMFMISLNTTVIAPAMSIITTDLTNNISLQTWIATAYLLAFNISMPLSGKFSDIFGRKPILVFGVFIFFIGSLINALTPNMQGLIAGRTVQGLGGGCVMTIAYVLVPDLAPLHLRPRFQSGLTVIYGLASVVGTLIGGVFVQKLSWRWDFWLNLILGGVALLIIIVLLEEPTVIQKTSFTSKLKRIDYLGTLFVIFFVGCLLIALNFGQSYGWSNPHSFGPFIGAGISLIGLIIVEGWVAAEPLLPPEIILNPAITIFYFYIICIGLGFIATLYYGPILFQSVFGADSTESGIHLVPYMGCLIVASVGSGFALPHFPYMKFYLMLASICNIIGFGLFRLVNENSSWAQQSCYFMLCGFAFGLSQQNTIMGVQTVADKKLIAVATSLTNFFMMLSCSVGVAICQTLYGLFLSHELSLVDPEILSVAHQYGADTNYLYLKNMPDETQPPMIHAYMQALRNVFYMPLVAAAVGVICALGAKNTRFGGSKKNNSGNPKDINELEKVLSTGSIIG</sequence>
<evidence type="ECO:0000256" key="5">
    <source>
        <dbReference type="ARBA" id="ARBA00023136"/>
    </source>
</evidence>
<organism evidence="9 10">
    <name type="scientific">Circinella minor</name>
    <dbReference type="NCBI Taxonomy" id="1195481"/>
    <lineage>
        <taxon>Eukaryota</taxon>
        <taxon>Fungi</taxon>
        <taxon>Fungi incertae sedis</taxon>
        <taxon>Mucoromycota</taxon>
        <taxon>Mucoromycotina</taxon>
        <taxon>Mucoromycetes</taxon>
        <taxon>Mucorales</taxon>
        <taxon>Lichtheimiaceae</taxon>
        <taxon>Circinella</taxon>
    </lineage>
</organism>
<feature type="domain" description="Major facilitator superfamily (MFS) profile" evidence="8">
    <location>
        <begin position="49"/>
        <end position="537"/>
    </location>
</feature>
<dbReference type="InterPro" id="IPR011701">
    <property type="entry name" value="MFS"/>
</dbReference>
<dbReference type="PANTHER" id="PTHR23501">
    <property type="entry name" value="MAJOR FACILITATOR SUPERFAMILY"/>
    <property type="match status" value="1"/>
</dbReference>
<evidence type="ECO:0000313" key="9">
    <source>
        <dbReference type="EMBL" id="KAG2222063.1"/>
    </source>
</evidence>
<dbReference type="SUPFAM" id="SSF103473">
    <property type="entry name" value="MFS general substrate transporter"/>
    <property type="match status" value="1"/>
</dbReference>
<evidence type="ECO:0000256" key="7">
    <source>
        <dbReference type="SAM" id="Phobius"/>
    </source>
</evidence>
<dbReference type="Proteomes" id="UP000646827">
    <property type="component" value="Unassembled WGS sequence"/>
</dbReference>
<evidence type="ECO:0000256" key="6">
    <source>
        <dbReference type="ARBA" id="ARBA00044273"/>
    </source>
</evidence>
<name>A0A8H7S4P4_9FUNG</name>
<dbReference type="Gene3D" id="1.20.1250.20">
    <property type="entry name" value="MFS general substrate transporter like domains"/>
    <property type="match status" value="1"/>
</dbReference>
<feature type="non-terminal residue" evidence="9">
    <location>
        <position position="1"/>
    </location>
</feature>
<feature type="transmembrane region" description="Helical" evidence="7">
    <location>
        <begin position="274"/>
        <end position="296"/>
    </location>
</feature>
<feature type="transmembrane region" description="Helical" evidence="7">
    <location>
        <begin position="514"/>
        <end position="532"/>
    </location>
</feature>
<comment type="caution">
    <text evidence="9">The sequence shown here is derived from an EMBL/GenBank/DDBJ whole genome shotgun (WGS) entry which is preliminary data.</text>
</comment>
<feature type="transmembrane region" description="Helical" evidence="7">
    <location>
        <begin position="177"/>
        <end position="199"/>
    </location>
</feature>
<feature type="transmembrane region" description="Helical" evidence="7">
    <location>
        <begin position="376"/>
        <end position="395"/>
    </location>
</feature>
<feature type="transmembrane region" description="Helical" evidence="7">
    <location>
        <begin position="350"/>
        <end position="369"/>
    </location>
</feature>
<evidence type="ECO:0000256" key="4">
    <source>
        <dbReference type="ARBA" id="ARBA00022989"/>
    </source>
</evidence>
<keyword evidence="10" id="KW-1185">Reference proteome</keyword>
<dbReference type="Pfam" id="PF07690">
    <property type="entry name" value="MFS_1"/>
    <property type="match status" value="1"/>
</dbReference>
<evidence type="ECO:0000256" key="2">
    <source>
        <dbReference type="ARBA" id="ARBA00022448"/>
    </source>
</evidence>
<protein>
    <recommendedName>
        <fullName evidence="6">MFS-type drug efflux transporter P55</fullName>
    </recommendedName>
</protein>
<feature type="transmembrane region" description="Helical" evidence="7">
    <location>
        <begin position="205"/>
        <end position="223"/>
    </location>
</feature>
<dbReference type="GO" id="GO:0022857">
    <property type="term" value="F:transmembrane transporter activity"/>
    <property type="evidence" value="ECO:0007669"/>
    <property type="project" value="InterPro"/>
</dbReference>
<dbReference type="CDD" id="cd17502">
    <property type="entry name" value="MFS_Azr1_MDR_like"/>
    <property type="match status" value="1"/>
</dbReference>
<reference evidence="9 10" key="1">
    <citation type="submission" date="2020-12" db="EMBL/GenBank/DDBJ databases">
        <title>Metabolic potential, ecology and presence of endohyphal bacteria is reflected in genomic diversity of Mucoromycotina.</title>
        <authorList>
            <person name="Muszewska A."/>
            <person name="Okrasinska A."/>
            <person name="Steczkiewicz K."/>
            <person name="Drgas O."/>
            <person name="Orlowska M."/>
            <person name="Perlinska-Lenart U."/>
            <person name="Aleksandrzak-Piekarczyk T."/>
            <person name="Szatraj K."/>
            <person name="Zielenkiewicz U."/>
            <person name="Pilsyk S."/>
            <person name="Malc E."/>
            <person name="Mieczkowski P."/>
            <person name="Kruszewska J.S."/>
            <person name="Biernat P."/>
            <person name="Pawlowska J."/>
        </authorList>
    </citation>
    <scope>NUCLEOTIDE SEQUENCE [LARGE SCALE GENOMIC DNA]</scope>
    <source>
        <strain evidence="9 10">CBS 142.35</strain>
    </source>
</reference>